<accession>A0A3M3BJL9</accession>
<evidence type="ECO:0000313" key="1">
    <source>
        <dbReference type="EMBL" id="RMM12782.1"/>
    </source>
</evidence>
<name>A0A3M3BJL9_9PSED</name>
<dbReference type="EMBL" id="RBOC01000043">
    <property type="protein sequence ID" value="RMM12782.1"/>
    <property type="molecule type" value="Genomic_DNA"/>
</dbReference>
<evidence type="ECO:0000313" key="2">
    <source>
        <dbReference type="Proteomes" id="UP000278587"/>
    </source>
</evidence>
<dbReference type="AlphaFoldDB" id="A0A3M3BJL9"/>
<sequence length="329" mass="38033">MKNDFKFNTQACSINDLNPKCRQLWSIGQQVAVRRLSVQTRAPYQQPPRYQLISDFSTRAARIAGNYARIYLELEPKGKPELKGRFYWTGLAAFASKQVMCALDYTTHTKMRAVPLMDLSLDLSKQFLGMGNFWLFQDIFVWHWFYINYPEQFFECIGSRSIGDCEDNFQASFKKLPWFSAAVPKINNLKVTPYLRQGFEFIKKTESMTTVSDRRALQYQSLIAIANHEQVKILQPLIYEDVVFRRLLDAQAVVEGNWGVPRRLAALSTACETNTKALDNVMTKGELYDKIDRMVFITEIANSYHEKMFSSASYMNSAISTISTWNERT</sequence>
<comment type="caution">
    <text evidence="1">The sequence shown here is derived from an EMBL/GenBank/DDBJ whole genome shotgun (WGS) entry which is preliminary data.</text>
</comment>
<dbReference type="InterPro" id="IPR019658">
    <property type="entry name" value="DUF2515"/>
</dbReference>
<proteinExistence type="predicted"/>
<dbReference type="RefSeq" id="WP_055010633.1">
    <property type="nucleotide sequence ID" value="NZ_LJPW01000152.1"/>
</dbReference>
<dbReference type="OrthoDB" id="143720at2"/>
<organism evidence="1 2">
    <name type="scientific">Pseudomonas caricapapayae</name>
    <dbReference type="NCBI Taxonomy" id="46678"/>
    <lineage>
        <taxon>Bacteria</taxon>
        <taxon>Pseudomonadati</taxon>
        <taxon>Pseudomonadota</taxon>
        <taxon>Gammaproteobacteria</taxon>
        <taxon>Pseudomonadales</taxon>
        <taxon>Pseudomonadaceae</taxon>
        <taxon>Pseudomonas</taxon>
    </lineage>
</organism>
<dbReference type="Pfam" id="PF10720">
    <property type="entry name" value="DUF2515"/>
    <property type="match status" value="2"/>
</dbReference>
<gene>
    <name evidence="1" type="ORF">ALQ84_02349</name>
</gene>
<protein>
    <submittedName>
        <fullName evidence="1">Uncharacterized protein</fullName>
    </submittedName>
</protein>
<reference evidence="1 2" key="1">
    <citation type="submission" date="2018-08" db="EMBL/GenBank/DDBJ databases">
        <title>Recombination of ecologically and evolutionarily significant loci maintains genetic cohesion in the Pseudomonas syringae species complex.</title>
        <authorList>
            <person name="Dillon M."/>
            <person name="Thakur S."/>
            <person name="Almeida R.N.D."/>
            <person name="Weir B.S."/>
            <person name="Guttman D.S."/>
        </authorList>
    </citation>
    <scope>NUCLEOTIDE SEQUENCE [LARGE SCALE GENOMIC DNA]</scope>
    <source>
        <strain evidence="1 2">ICMP 4086</strain>
    </source>
</reference>
<dbReference type="Proteomes" id="UP000278587">
    <property type="component" value="Unassembled WGS sequence"/>
</dbReference>